<dbReference type="GO" id="GO:0003677">
    <property type="term" value="F:DNA binding"/>
    <property type="evidence" value="ECO:0007669"/>
    <property type="project" value="InterPro"/>
</dbReference>
<proteinExistence type="predicted"/>
<gene>
    <name evidence="5" type="ORF">S06H3_21705</name>
</gene>
<dbReference type="EMBL" id="BARV01011441">
    <property type="protein sequence ID" value="GAI08030.1"/>
    <property type="molecule type" value="Genomic_DNA"/>
</dbReference>
<keyword evidence="2" id="KW-0805">Transcription regulation</keyword>
<dbReference type="AlphaFoldDB" id="X1M051"/>
<evidence type="ECO:0000256" key="3">
    <source>
        <dbReference type="ARBA" id="ARBA00023163"/>
    </source>
</evidence>
<dbReference type="InterPro" id="IPR029016">
    <property type="entry name" value="GAF-like_dom_sf"/>
</dbReference>
<accession>X1M051</accession>
<dbReference type="SUPFAM" id="SSF55781">
    <property type="entry name" value="GAF domain-like"/>
    <property type="match status" value="1"/>
</dbReference>
<dbReference type="Gene3D" id="3.30.450.40">
    <property type="match status" value="1"/>
</dbReference>
<evidence type="ECO:0000313" key="5">
    <source>
        <dbReference type="EMBL" id="GAI08030.1"/>
    </source>
</evidence>
<evidence type="ECO:0000259" key="4">
    <source>
        <dbReference type="Pfam" id="PF01628"/>
    </source>
</evidence>
<organism evidence="5">
    <name type="scientific">marine sediment metagenome</name>
    <dbReference type="NCBI Taxonomy" id="412755"/>
    <lineage>
        <taxon>unclassified sequences</taxon>
        <taxon>metagenomes</taxon>
        <taxon>ecological metagenomes</taxon>
    </lineage>
</organism>
<dbReference type="InterPro" id="IPR002571">
    <property type="entry name" value="HrcA"/>
</dbReference>
<comment type="caution">
    <text evidence="5">The sequence shown here is derived from an EMBL/GenBank/DDBJ whole genome shotgun (WGS) entry which is preliminary data.</text>
</comment>
<protein>
    <recommendedName>
        <fullName evidence="4">Heat-inducible transcription repressor HrcA C-terminal domain-containing protein</fullName>
    </recommendedName>
</protein>
<feature type="non-terminal residue" evidence="5">
    <location>
        <position position="1"/>
    </location>
</feature>
<dbReference type="InterPro" id="IPR021153">
    <property type="entry name" value="HrcA_C"/>
</dbReference>
<keyword evidence="1" id="KW-0678">Repressor</keyword>
<dbReference type="PANTHER" id="PTHR34824:SF1">
    <property type="entry name" value="HEAT-INDUCIBLE TRANSCRIPTION REPRESSOR HRCA"/>
    <property type="match status" value="1"/>
</dbReference>
<evidence type="ECO:0000256" key="1">
    <source>
        <dbReference type="ARBA" id="ARBA00022491"/>
    </source>
</evidence>
<evidence type="ECO:0000256" key="2">
    <source>
        <dbReference type="ARBA" id="ARBA00023015"/>
    </source>
</evidence>
<dbReference type="Pfam" id="PF01628">
    <property type="entry name" value="HrcA"/>
    <property type="match status" value="1"/>
</dbReference>
<dbReference type="GO" id="GO:0045892">
    <property type="term" value="P:negative regulation of DNA-templated transcription"/>
    <property type="evidence" value="ECO:0007669"/>
    <property type="project" value="TreeGrafter"/>
</dbReference>
<feature type="domain" description="Heat-inducible transcription repressor HrcA C-terminal" evidence="4">
    <location>
        <begin position="2"/>
        <end position="80"/>
    </location>
</feature>
<sequence length="95" mass="11090">FKKPEFQDIDYWKEFVEMTSDFEDNIYNFNYSEGIRVYIGKESPLKSKDFSIIVAETSFPKKGKGVIALLGPKRMDFERNMGLVSEIVEMLKTFS</sequence>
<reference evidence="5" key="1">
    <citation type="journal article" date="2014" name="Front. Microbiol.">
        <title>High frequency of phylogenetically diverse reductive dehalogenase-homologous genes in deep subseafloor sedimentary metagenomes.</title>
        <authorList>
            <person name="Kawai M."/>
            <person name="Futagami T."/>
            <person name="Toyoda A."/>
            <person name="Takaki Y."/>
            <person name="Nishi S."/>
            <person name="Hori S."/>
            <person name="Arai W."/>
            <person name="Tsubouchi T."/>
            <person name="Morono Y."/>
            <person name="Uchiyama I."/>
            <person name="Ito T."/>
            <person name="Fujiyama A."/>
            <person name="Inagaki F."/>
            <person name="Takami H."/>
        </authorList>
    </citation>
    <scope>NUCLEOTIDE SEQUENCE</scope>
    <source>
        <strain evidence="5">Expedition CK06-06</strain>
    </source>
</reference>
<dbReference type="PANTHER" id="PTHR34824">
    <property type="entry name" value="HEAT-INDUCIBLE TRANSCRIPTION REPRESSOR HRCA"/>
    <property type="match status" value="1"/>
</dbReference>
<name>X1M051_9ZZZZ</name>
<keyword evidence="3" id="KW-0804">Transcription</keyword>